<dbReference type="PANTHER" id="PTHR43557:SF2">
    <property type="entry name" value="RIESKE DOMAIN-CONTAINING PROTEIN-RELATED"/>
    <property type="match status" value="1"/>
</dbReference>
<dbReference type="InterPro" id="IPR028202">
    <property type="entry name" value="Reductase_C"/>
</dbReference>
<evidence type="ECO:0000259" key="6">
    <source>
        <dbReference type="Pfam" id="PF14759"/>
    </source>
</evidence>
<evidence type="ECO:0000256" key="2">
    <source>
        <dbReference type="ARBA" id="ARBA00022630"/>
    </source>
</evidence>
<sequence>MSKPRVVIVGAGHAGGSAAAFLRQYGFDGPIYLVGEEPLLPYQRPPLSKAWLKGEADADSLALKPAAWYAEAEVALRLGGVASEINRGAKTVTLASGEAIPYDFLILATGARARMLPIPGADLANVLALRTAADAEHLKSVLGAGKRLAIIGGGYVGLEAAASARALGAEAVVIERENRVLARVACPELSHFFQRYHGERGVTFELHAGVEAFVGEDGKVTGVKLADGRTVPCDAVLVGVGAHPNDELAKDCGLDCAGGVVVDLEARTSDPHIFAIGDVSHRPLPIYERQFRLESVPNALEQAKQAASAIAGRAGPTPEVPWFWSDQFDLKLQIAGLPFDADRIIVRGNPDTASFAVFHLKGDLIQAVEAVNAPPEFMAGKMLIARRTPVSLDKLADTTISMKEVAA</sequence>
<dbReference type="GO" id="GO:0005737">
    <property type="term" value="C:cytoplasm"/>
    <property type="evidence" value="ECO:0007669"/>
    <property type="project" value="TreeGrafter"/>
</dbReference>
<dbReference type="GO" id="GO:0016651">
    <property type="term" value="F:oxidoreductase activity, acting on NAD(P)H"/>
    <property type="evidence" value="ECO:0007669"/>
    <property type="project" value="TreeGrafter"/>
</dbReference>
<dbReference type="Pfam" id="PF07992">
    <property type="entry name" value="Pyr_redox_2"/>
    <property type="match status" value="1"/>
</dbReference>
<keyword evidence="2" id="KW-0285">Flavoprotein</keyword>
<dbReference type="AlphaFoldDB" id="A0AB39KN25"/>
<keyword evidence="4" id="KW-0560">Oxidoreductase</keyword>
<feature type="domain" description="Reductase C-terminal" evidence="6">
    <location>
        <begin position="322"/>
        <end position="405"/>
    </location>
</feature>
<dbReference type="PANTHER" id="PTHR43557">
    <property type="entry name" value="APOPTOSIS-INDUCING FACTOR 1"/>
    <property type="match status" value="1"/>
</dbReference>
<evidence type="ECO:0000256" key="3">
    <source>
        <dbReference type="ARBA" id="ARBA00022827"/>
    </source>
</evidence>
<name>A0AB39KN25_9CAUL</name>
<feature type="domain" description="FAD/NAD(P)-binding" evidence="5">
    <location>
        <begin position="5"/>
        <end position="303"/>
    </location>
</feature>
<dbReference type="InterPro" id="IPR036188">
    <property type="entry name" value="FAD/NAD-bd_sf"/>
</dbReference>
<comment type="cofactor">
    <cofactor evidence="1">
        <name>FAD</name>
        <dbReference type="ChEBI" id="CHEBI:57692"/>
    </cofactor>
</comment>
<dbReference type="PRINTS" id="PR00368">
    <property type="entry name" value="FADPNR"/>
</dbReference>
<dbReference type="InterPro" id="IPR023753">
    <property type="entry name" value="FAD/NAD-binding_dom"/>
</dbReference>
<keyword evidence="3" id="KW-0274">FAD</keyword>
<dbReference type="SUPFAM" id="SSF51905">
    <property type="entry name" value="FAD/NAD(P)-binding domain"/>
    <property type="match status" value="1"/>
</dbReference>
<evidence type="ECO:0000259" key="5">
    <source>
        <dbReference type="Pfam" id="PF07992"/>
    </source>
</evidence>
<dbReference type="InterPro" id="IPR050446">
    <property type="entry name" value="FAD-oxidoreductase/Apoptosis"/>
</dbReference>
<dbReference type="Gene3D" id="3.50.50.60">
    <property type="entry name" value="FAD/NAD(P)-binding domain"/>
    <property type="match status" value="2"/>
</dbReference>
<organism evidence="7">
    <name type="scientific">Caulobacter sp. 73W</name>
    <dbReference type="NCBI Taxonomy" id="3161137"/>
    <lineage>
        <taxon>Bacteria</taxon>
        <taxon>Pseudomonadati</taxon>
        <taxon>Pseudomonadota</taxon>
        <taxon>Alphaproteobacteria</taxon>
        <taxon>Caulobacterales</taxon>
        <taxon>Caulobacteraceae</taxon>
        <taxon>Caulobacter</taxon>
    </lineage>
</organism>
<dbReference type="RefSeq" id="WP_369057908.1">
    <property type="nucleotide sequence ID" value="NZ_CP158375.1"/>
</dbReference>
<dbReference type="SUPFAM" id="SSF55424">
    <property type="entry name" value="FAD/NAD-linked reductases, dimerisation (C-terminal) domain"/>
    <property type="match status" value="1"/>
</dbReference>
<gene>
    <name evidence="7" type="ORF">ABOZ73_09445</name>
</gene>
<dbReference type="InterPro" id="IPR016156">
    <property type="entry name" value="FAD/NAD-linked_Rdtase_dimer_sf"/>
</dbReference>
<dbReference type="PRINTS" id="PR00411">
    <property type="entry name" value="PNDRDTASEI"/>
</dbReference>
<evidence type="ECO:0000313" key="7">
    <source>
        <dbReference type="EMBL" id="XDO95054.1"/>
    </source>
</evidence>
<dbReference type="EMBL" id="CP158375">
    <property type="protein sequence ID" value="XDO95054.1"/>
    <property type="molecule type" value="Genomic_DNA"/>
</dbReference>
<accession>A0AB39KN25</accession>
<dbReference type="Gene3D" id="3.30.390.30">
    <property type="match status" value="1"/>
</dbReference>
<evidence type="ECO:0000256" key="4">
    <source>
        <dbReference type="ARBA" id="ARBA00023002"/>
    </source>
</evidence>
<protein>
    <submittedName>
        <fullName evidence="7">FAD-dependent oxidoreductase</fullName>
    </submittedName>
</protein>
<dbReference type="Pfam" id="PF14759">
    <property type="entry name" value="Reductase_C"/>
    <property type="match status" value="1"/>
</dbReference>
<proteinExistence type="predicted"/>
<evidence type="ECO:0000256" key="1">
    <source>
        <dbReference type="ARBA" id="ARBA00001974"/>
    </source>
</evidence>
<reference evidence="7" key="1">
    <citation type="submission" date="2024-06" db="EMBL/GenBank/DDBJ databases">
        <title>Caulobacter inopinatus, sp. nov.</title>
        <authorList>
            <person name="Donachie S.P."/>
        </authorList>
    </citation>
    <scope>NUCLEOTIDE SEQUENCE</scope>
    <source>
        <strain evidence="7">73W</strain>
    </source>
</reference>